<dbReference type="GO" id="GO:0005546">
    <property type="term" value="F:phosphatidylinositol-4,5-bisphosphate binding"/>
    <property type="evidence" value="ECO:0007669"/>
    <property type="project" value="TreeGrafter"/>
</dbReference>
<dbReference type="PANTHER" id="PTHR22951">
    <property type="entry name" value="CLATHRIN ASSEMBLY PROTEIN"/>
    <property type="match status" value="1"/>
</dbReference>
<dbReference type="PANTHER" id="PTHR22951:SF22">
    <property type="entry name" value="ENTH DOMAIN-CONTAINING PROTEIN"/>
    <property type="match status" value="1"/>
</dbReference>
<keyword evidence="6" id="KW-0472">Membrane</keyword>
<dbReference type="SUPFAM" id="SSF48464">
    <property type="entry name" value="ENTH/VHS domain"/>
    <property type="match status" value="1"/>
</dbReference>
<dbReference type="GO" id="GO:0005794">
    <property type="term" value="C:Golgi apparatus"/>
    <property type="evidence" value="ECO:0007669"/>
    <property type="project" value="UniProtKB-SubCell"/>
</dbReference>
<evidence type="ECO:0000256" key="5">
    <source>
        <dbReference type="ARBA" id="ARBA00023034"/>
    </source>
</evidence>
<dbReference type="GO" id="GO:0006900">
    <property type="term" value="P:vesicle budding from membrane"/>
    <property type="evidence" value="ECO:0007669"/>
    <property type="project" value="TreeGrafter"/>
</dbReference>
<dbReference type="Gene3D" id="1.20.58.150">
    <property type="entry name" value="ANTH domain"/>
    <property type="match status" value="1"/>
</dbReference>
<keyword evidence="8" id="KW-0968">Cytoplasmic vesicle</keyword>
<dbReference type="InterPro" id="IPR014712">
    <property type="entry name" value="ANTH_dom_sf"/>
</dbReference>
<proteinExistence type="predicted"/>
<gene>
    <name evidence="11" type="ORF">RchiOBHm_Chr4g0442371</name>
</gene>
<dbReference type="EMBL" id="PDCK01000042">
    <property type="protein sequence ID" value="PRQ41013.1"/>
    <property type="molecule type" value="Genomic_DNA"/>
</dbReference>
<dbReference type="AlphaFoldDB" id="A0A2P6R3L5"/>
<dbReference type="CDD" id="cd16987">
    <property type="entry name" value="ANTH_N_AP180_plant"/>
    <property type="match status" value="1"/>
</dbReference>
<dbReference type="InterPro" id="IPR048050">
    <property type="entry name" value="ANTH_N_plant"/>
</dbReference>
<dbReference type="InterPro" id="IPR008942">
    <property type="entry name" value="ENTH_VHS"/>
</dbReference>
<dbReference type="InterPro" id="IPR013809">
    <property type="entry name" value="ENTH"/>
</dbReference>
<keyword evidence="4" id="KW-0254">Endocytosis</keyword>
<dbReference type="InterPro" id="IPR011417">
    <property type="entry name" value="ANTH_dom"/>
</dbReference>
<dbReference type="Proteomes" id="UP000238479">
    <property type="component" value="Chromosome 4"/>
</dbReference>
<sequence length="451" mass="51720">MQRRFRQVFTALKEHSSVSYAKIATVGGFCNVEFIIIKATAPDDLPLPEKYIQELLKIFSISPSTLSDFSLSFSRRFGKTRCWRVALKCLILLHRLLRAVPDDSEFRSELLWTRSIGLLSLNDCRFRDDSSSASADYTAFVRSYAQLLDEALHCFCLDNEAPEEPQKQYQEEGEEGEGEDEQEEEDDEPQFQSLSTKMEEISRMLEMLPQLQSLTDRVMDCRPTGPAAKSFLVQMAMKLLIRDSFVFYTIFRREIVMVLDSLFQMPYRNCISAFEIYKKAAVQANDLCEFYDWCKAMGLCGAYEYPFIDRIPHIQIHALENFLHGMWQLTDQSSSTPTSSSSSSLVECSSETVTEDDSILVSTKWEKPLIQFGGDHENEKALILFGKDAEEKMLIQFEEVEESWESILEASINVSPSYQQNNMLCLYNPNVVNPFYHHGFVTTNNAIPSLI</sequence>
<evidence type="ECO:0000256" key="3">
    <source>
        <dbReference type="ARBA" id="ARBA00004600"/>
    </source>
</evidence>
<dbReference type="GO" id="GO:0032050">
    <property type="term" value="F:clathrin heavy chain binding"/>
    <property type="evidence" value="ECO:0007669"/>
    <property type="project" value="TreeGrafter"/>
</dbReference>
<dbReference type="InterPro" id="IPR045192">
    <property type="entry name" value="AP180-like"/>
</dbReference>
<dbReference type="FunFam" id="1.20.58.150:FF:000005">
    <property type="entry name" value="putative clathrin assembly protein At2g25430"/>
    <property type="match status" value="1"/>
</dbReference>
<accession>A0A2P6R3L5</accession>
<keyword evidence="12" id="KW-1185">Reference proteome</keyword>
<dbReference type="SMART" id="SM00273">
    <property type="entry name" value="ENTH"/>
    <property type="match status" value="1"/>
</dbReference>
<dbReference type="GO" id="GO:0048268">
    <property type="term" value="P:clathrin coat assembly"/>
    <property type="evidence" value="ECO:0007669"/>
    <property type="project" value="InterPro"/>
</dbReference>
<evidence type="ECO:0000313" key="12">
    <source>
        <dbReference type="Proteomes" id="UP000238479"/>
    </source>
</evidence>
<evidence type="ECO:0000256" key="8">
    <source>
        <dbReference type="ARBA" id="ARBA00023329"/>
    </source>
</evidence>
<feature type="region of interest" description="Disordered" evidence="9">
    <location>
        <begin position="164"/>
        <end position="192"/>
    </location>
</feature>
<evidence type="ECO:0000256" key="7">
    <source>
        <dbReference type="ARBA" id="ARBA00023176"/>
    </source>
</evidence>
<keyword evidence="7" id="KW-0168">Coated pit</keyword>
<keyword evidence="5" id="KW-0333">Golgi apparatus</keyword>
<evidence type="ECO:0000256" key="2">
    <source>
        <dbReference type="ARBA" id="ARBA00004555"/>
    </source>
</evidence>
<evidence type="ECO:0000256" key="1">
    <source>
        <dbReference type="ARBA" id="ARBA00004132"/>
    </source>
</evidence>
<evidence type="ECO:0000313" key="11">
    <source>
        <dbReference type="EMBL" id="PRQ41013.1"/>
    </source>
</evidence>
<evidence type="ECO:0000259" key="10">
    <source>
        <dbReference type="PROSITE" id="PS50942"/>
    </source>
</evidence>
<name>A0A2P6R3L5_ROSCH</name>
<dbReference type="OrthoDB" id="1723360at2759"/>
<comment type="caution">
    <text evidence="11">The sequence shown here is derived from an EMBL/GenBank/DDBJ whole genome shotgun (WGS) entry which is preliminary data.</text>
</comment>
<organism evidence="11 12">
    <name type="scientific">Rosa chinensis</name>
    <name type="common">China rose</name>
    <dbReference type="NCBI Taxonomy" id="74649"/>
    <lineage>
        <taxon>Eukaryota</taxon>
        <taxon>Viridiplantae</taxon>
        <taxon>Streptophyta</taxon>
        <taxon>Embryophyta</taxon>
        <taxon>Tracheophyta</taxon>
        <taxon>Spermatophyta</taxon>
        <taxon>Magnoliopsida</taxon>
        <taxon>eudicotyledons</taxon>
        <taxon>Gunneridae</taxon>
        <taxon>Pentapetalae</taxon>
        <taxon>rosids</taxon>
        <taxon>fabids</taxon>
        <taxon>Rosales</taxon>
        <taxon>Rosaceae</taxon>
        <taxon>Rosoideae</taxon>
        <taxon>Rosoideae incertae sedis</taxon>
        <taxon>Rosa</taxon>
    </lineage>
</organism>
<dbReference type="GO" id="GO:0005545">
    <property type="term" value="F:1-phosphatidylinositol binding"/>
    <property type="evidence" value="ECO:0007669"/>
    <property type="project" value="InterPro"/>
</dbReference>
<dbReference type="SUPFAM" id="SSF89009">
    <property type="entry name" value="GAT-like domain"/>
    <property type="match status" value="1"/>
</dbReference>
<evidence type="ECO:0000256" key="4">
    <source>
        <dbReference type="ARBA" id="ARBA00022583"/>
    </source>
</evidence>
<feature type="domain" description="ENTH" evidence="10">
    <location>
        <begin position="24"/>
        <end position="162"/>
    </location>
</feature>
<dbReference type="Pfam" id="PF07651">
    <property type="entry name" value="ANTH"/>
    <property type="match status" value="1"/>
</dbReference>
<evidence type="ECO:0000256" key="6">
    <source>
        <dbReference type="ARBA" id="ARBA00023136"/>
    </source>
</evidence>
<dbReference type="GO" id="GO:0000149">
    <property type="term" value="F:SNARE binding"/>
    <property type="evidence" value="ECO:0007669"/>
    <property type="project" value="TreeGrafter"/>
</dbReference>
<dbReference type="PROSITE" id="PS50942">
    <property type="entry name" value="ENTH"/>
    <property type="match status" value="1"/>
</dbReference>
<dbReference type="GO" id="GO:0030136">
    <property type="term" value="C:clathrin-coated vesicle"/>
    <property type="evidence" value="ECO:0007669"/>
    <property type="project" value="UniProtKB-SubCell"/>
</dbReference>
<dbReference type="STRING" id="74649.A0A2P6R3L5"/>
<dbReference type="Gramene" id="PRQ41013">
    <property type="protein sequence ID" value="PRQ41013"/>
    <property type="gene ID" value="RchiOBHm_Chr4g0442371"/>
</dbReference>
<dbReference type="GO" id="GO:0072583">
    <property type="term" value="P:clathrin-dependent endocytosis"/>
    <property type="evidence" value="ECO:0007669"/>
    <property type="project" value="InterPro"/>
</dbReference>
<reference evidence="11 12" key="1">
    <citation type="journal article" date="2018" name="Nat. Genet.">
        <title>The Rosa genome provides new insights in the design of modern roses.</title>
        <authorList>
            <person name="Bendahmane M."/>
        </authorList>
    </citation>
    <scope>NUCLEOTIDE SEQUENCE [LARGE SCALE GENOMIC DNA]</scope>
    <source>
        <strain evidence="12">cv. Old Blush</strain>
    </source>
</reference>
<protein>
    <submittedName>
        <fullName evidence="11">Putative ANTH domain-containing protein</fullName>
    </submittedName>
</protein>
<dbReference type="OMA" id="RDSFICY"/>
<dbReference type="Gene3D" id="1.25.40.90">
    <property type="match status" value="1"/>
</dbReference>
<dbReference type="GO" id="GO:0005905">
    <property type="term" value="C:clathrin-coated pit"/>
    <property type="evidence" value="ECO:0007669"/>
    <property type="project" value="UniProtKB-SubCell"/>
</dbReference>
<comment type="subcellular location">
    <subcellularLocation>
        <location evidence="1">Cytoplasmic vesicle</location>
        <location evidence="1">Clathrin-coated vesicle</location>
    </subcellularLocation>
    <subcellularLocation>
        <location evidence="2">Golgi apparatus</location>
    </subcellularLocation>
    <subcellularLocation>
        <location evidence="3">Membrane</location>
        <location evidence="3">Clathrin-coated pit</location>
    </subcellularLocation>
</comment>
<feature type="compositionally biased region" description="Acidic residues" evidence="9">
    <location>
        <begin position="171"/>
        <end position="189"/>
    </location>
</feature>
<evidence type="ECO:0000256" key="9">
    <source>
        <dbReference type="SAM" id="MobiDB-lite"/>
    </source>
</evidence>